<dbReference type="Proteomes" id="UP001163823">
    <property type="component" value="Chromosome 14"/>
</dbReference>
<reference evidence="2" key="1">
    <citation type="journal article" date="2023" name="Science">
        <title>Elucidation of the pathway for biosynthesis of saponin adjuvants from the soapbark tree.</title>
        <authorList>
            <person name="Reed J."/>
            <person name="Orme A."/>
            <person name="El-Demerdash A."/>
            <person name="Owen C."/>
            <person name="Martin L.B.B."/>
            <person name="Misra R.C."/>
            <person name="Kikuchi S."/>
            <person name="Rejzek M."/>
            <person name="Martin A.C."/>
            <person name="Harkess A."/>
            <person name="Leebens-Mack J."/>
            <person name="Louveau T."/>
            <person name="Stephenson M.J."/>
            <person name="Osbourn A."/>
        </authorList>
    </citation>
    <scope>NUCLEOTIDE SEQUENCE</scope>
    <source>
        <strain evidence="2">S10</strain>
    </source>
</reference>
<accession>A0AAD7KPV9</accession>
<comment type="caution">
    <text evidence="2">The sequence shown here is derived from an EMBL/GenBank/DDBJ whole genome shotgun (WGS) entry which is preliminary data.</text>
</comment>
<dbReference type="PANTHER" id="PTHR35546:SF25">
    <property type="entry name" value="F-BOX DOMAIN-CONTAINING PROTEIN"/>
    <property type="match status" value="1"/>
</dbReference>
<dbReference type="Pfam" id="PF07734">
    <property type="entry name" value="FBA_1"/>
    <property type="match status" value="1"/>
</dbReference>
<feature type="domain" description="F-box associated beta-propeller type 1" evidence="1">
    <location>
        <begin position="83"/>
        <end position="209"/>
    </location>
</feature>
<dbReference type="KEGG" id="qsa:O6P43_033110"/>
<dbReference type="NCBIfam" id="TIGR01640">
    <property type="entry name" value="F_box_assoc_1"/>
    <property type="match status" value="1"/>
</dbReference>
<dbReference type="InterPro" id="IPR055290">
    <property type="entry name" value="At3g26010-like"/>
</dbReference>
<sequence length="297" mass="34022">MPSLFFLPNPFFRFKQVSIPWKDHLSNPFFAHLQSNYFHDMSGFFCQSLSHESPTFFLPIDPKSHGVPDQHLSFLPERVDVRTSCNGILCCQGRRNDKAYYLCNPVTQKWRKLPRHSADHGCDPAIVLTIESSPDFLTEYKIVCAFQSPHGCEFEVYFSAEGRWRISGDIHFGNRKPISASGISVNGIVYWRTNQLYHLTFDLMTERSKLLFGGTHMGTLGVIDGKLCTTFIDGRVLVVKVLSNPYTNTMPIDSEVKTWEDKMRIRLPKSVRKDSTLSAWKKFEEYDYGRVVSASGN</sequence>
<evidence type="ECO:0000259" key="1">
    <source>
        <dbReference type="Pfam" id="PF07734"/>
    </source>
</evidence>
<organism evidence="2 3">
    <name type="scientific">Quillaja saponaria</name>
    <name type="common">Soap bark tree</name>
    <dbReference type="NCBI Taxonomy" id="32244"/>
    <lineage>
        <taxon>Eukaryota</taxon>
        <taxon>Viridiplantae</taxon>
        <taxon>Streptophyta</taxon>
        <taxon>Embryophyta</taxon>
        <taxon>Tracheophyta</taxon>
        <taxon>Spermatophyta</taxon>
        <taxon>Magnoliopsida</taxon>
        <taxon>eudicotyledons</taxon>
        <taxon>Gunneridae</taxon>
        <taxon>Pentapetalae</taxon>
        <taxon>rosids</taxon>
        <taxon>fabids</taxon>
        <taxon>Fabales</taxon>
        <taxon>Quillajaceae</taxon>
        <taxon>Quillaja</taxon>
    </lineage>
</organism>
<dbReference type="InterPro" id="IPR006527">
    <property type="entry name" value="F-box-assoc_dom_typ1"/>
</dbReference>
<dbReference type="InterPro" id="IPR017451">
    <property type="entry name" value="F-box-assoc_interact_dom"/>
</dbReference>
<dbReference type="AlphaFoldDB" id="A0AAD7KPV9"/>
<evidence type="ECO:0000313" key="3">
    <source>
        <dbReference type="Proteomes" id="UP001163823"/>
    </source>
</evidence>
<keyword evidence="3" id="KW-1185">Reference proteome</keyword>
<name>A0AAD7KPV9_QUISA</name>
<proteinExistence type="predicted"/>
<gene>
    <name evidence="2" type="ORF">O6P43_033110</name>
</gene>
<dbReference type="EMBL" id="JARAOO010000014">
    <property type="protein sequence ID" value="KAJ7943582.1"/>
    <property type="molecule type" value="Genomic_DNA"/>
</dbReference>
<protein>
    <submittedName>
        <fullName evidence="2">F-box protein</fullName>
    </submittedName>
</protein>
<dbReference type="PANTHER" id="PTHR35546">
    <property type="entry name" value="F-BOX PROTEIN INTERACTION DOMAIN PROTEIN-RELATED"/>
    <property type="match status" value="1"/>
</dbReference>
<evidence type="ECO:0000313" key="2">
    <source>
        <dbReference type="EMBL" id="KAJ7943582.1"/>
    </source>
</evidence>